<dbReference type="PROSITE" id="PS01087">
    <property type="entry name" value="RADICAL_ACTIVATING"/>
    <property type="match status" value="1"/>
</dbReference>
<accession>A0AA97D9W2</accession>
<evidence type="ECO:0000256" key="5">
    <source>
        <dbReference type="ARBA" id="ARBA00022485"/>
    </source>
</evidence>
<reference evidence="13" key="2">
    <citation type="submission" date="2024-06" db="EMBL/GenBank/DDBJ databases">
        <title>Caproicibacterium argilliputei sp. nov, a novel caproic acid producing anaerobic bacterium isolated from pit mud.</title>
        <authorList>
            <person name="Xia S."/>
        </authorList>
    </citation>
    <scope>NUCLEOTIDE SEQUENCE</scope>
    <source>
        <strain evidence="13">ZCY20-5</strain>
    </source>
</reference>
<dbReference type="Proteomes" id="UP001300604">
    <property type="component" value="Chromosome"/>
</dbReference>
<evidence type="ECO:0000256" key="7">
    <source>
        <dbReference type="ARBA" id="ARBA00022723"/>
    </source>
</evidence>
<keyword evidence="5" id="KW-0004">4Fe-4S</keyword>
<dbReference type="EC" id="1.97.1.-" evidence="12"/>
<evidence type="ECO:0000256" key="8">
    <source>
        <dbReference type="ARBA" id="ARBA00023002"/>
    </source>
</evidence>
<keyword evidence="7" id="KW-0479">Metal-binding</keyword>
<dbReference type="InterPro" id="IPR001989">
    <property type="entry name" value="Radical_activat_CS"/>
</dbReference>
<dbReference type="Pfam" id="PF13353">
    <property type="entry name" value="Fer4_12"/>
    <property type="match status" value="1"/>
</dbReference>
<dbReference type="PANTHER" id="PTHR30352">
    <property type="entry name" value="PYRUVATE FORMATE-LYASE-ACTIVATING ENZYME"/>
    <property type="match status" value="1"/>
</dbReference>
<dbReference type="SFLD" id="SFLDF00299">
    <property type="entry name" value="anaerobic_ribonucleoside-triph"/>
    <property type="match status" value="1"/>
</dbReference>
<comment type="cofactor">
    <cofactor evidence="1">
        <name>[4Fe-4S] cluster</name>
        <dbReference type="ChEBI" id="CHEBI:49883"/>
    </cofactor>
</comment>
<dbReference type="GO" id="GO:0004748">
    <property type="term" value="F:ribonucleoside-diphosphate reductase activity, thioredoxin disulfide as acceptor"/>
    <property type="evidence" value="ECO:0007669"/>
    <property type="project" value="TreeGrafter"/>
</dbReference>
<dbReference type="EMBL" id="CP135996">
    <property type="protein sequence ID" value="WOC32322.1"/>
    <property type="molecule type" value="Genomic_DNA"/>
</dbReference>
<dbReference type="InterPro" id="IPR012837">
    <property type="entry name" value="NrdG"/>
</dbReference>
<dbReference type="PIRSF" id="PIRSF000368">
    <property type="entry name" value="NrdG"/>
    <property type="match status" value="1"/>
</dbReference>
<evidence type="ECO:0000256" key="4">
    <source>
        <dbReference type="ARBA" id="ARBA00014281"/>
    </source>
</evidence>
<dbReference type="RefSeq" id="WP_275845865.1">
    <property type="nucleotide sequence ID" value="NZ_CP135996.1"/>
</dbReference>
<comment type="catalytic activity">
    <reaction evidence="11">
        <text>glycyl-[protein] + reduced [flavodoxin] + S-adenosyl-L-methionine = glycin-2-yl radical-[protein] + semiquinone [flavodoxin] + 5'-deoxyadenosine + L-methionine + H(+)</text>
        <dbReference type="Rhea" id="RHEA:61976"/>
        <dbReference type="Rhea" id="RHEA-COMP:10622"/>
        <dbReference type="Rhea" id="RHEA-COMP:14480"/>
        <dbReference type="Rhea" id="RHEA-COMP:15993"/>
        <dbReference type="Rhea" id="RHEA-COMP:15994"/>
        <dbReference type="ChEBI" id="CHEBI:15378"/>
        <dbReference type="ChEBI" id="CHEBI:17319"/>
        <dbReference type="ChEBI" id="CHEBI:29947"/>
        <dbReference type="ChEBI" id="CHEBI:32722"/>
        <dbReference type="ChEBI" id="CHEBI:57618"/>
        <dbReference type="ChEBI" id="CHEBI:57844"/>
        <dbReference type="ChEBI" id="CHEBI:59789"/>
        <dbReference type="ChEBI" id="CHEBI:140311"/>
    </reaction>
</comment>
<sequence>MACTELRLAGTEPESIVDGRGIRYTIFVQGCPHNCPNCQNPQTHDFHGGTVTSFDTLLDKIKQNPMLRGVTFSGGEPFCQAEALADLAVRLKAETKLDLTIYSGWTYEQLLQKHDAEVNRLLSLADYLVDGPYIEAQRDLTLHFRGSRNQRVIDLNATRKVGHVVLDDLDEE</sequence>
<keyword evidence="9" id="KW-0408">Iron</keyword>
<reference evidence="13" key="1">
    <citation type="submission" date="2023-09" db="EMBL/GenBank/DDBJ databases">
        <authorList>
            <person name="Zeng C."/>
        </authorList>
    </citation>
    <scope>NUCLEOTIDE SEQUENCE</scope>
    <source>
        <strain evidence="13">ZCY20-5</strain>
    </source>
</reference>
<evidence type="ECO:0000256" key="9">
    <source>
        <dbReference type="ARBA" id="ARBA00023004"/>
    </source>
</evidence>
<organism evidence="13 14">
    <name type="scientific">Caproicibacterium argilliputei</name>
    <dbReference type="NCBI Taxonomy" id="3030016"/>
    <lineage>
        <taxon>Bacteria</taxon>
        <taxon>Bacillati</taxon>
        <taxon>Bacillota</taxon>
        <taxon>Clostridia</taxon>
        <taxon>Eubacteriales</taxon>
        <taxon>Oscillospiraceae</taxon>
        <taxon>Caproicibacterium</taxon>
    </lineage>
</organism>
<dbReference type="SFLD" id="SFLDG01066">
    <property type="entry name" value="organic_radical-activating_enz"/>
    <property type="match status" value="1"/>
</dbReference>
<evidence type="ECO:0000256" key="1">
    <source>
        <dbReference type="ARBA" id="ARBA00001966"/>
    </source>
</evidence>
<evidence type="ECO:0000313" key="13">
    <source>
        <dbReference type="EMBL" id="WOC32322.1"/>
    </source>
</evidence>
<evidence type="ECO:0000256" key="2">
    <source>
        <dbReference type="ARBA" id="ARBA00003852"/>
    </source>
</evidence>
<dbReference type="InterPro" id="IPR007197">
    <property type="entry name" value="rSAM"/>
</dbReference>
<dbReference type="SFLD" id="SFLDG01063">
    <property type="entry name" value="activating_enzymes__group_1"/>
    <property type="match status" value="1"/>
</dbReference>
<keyword evidence="14" id="KW-1185">Reference proteome</keyword>
<dbReference type="GO" id="GO:0046872">
    <property type="term" value="F:metal ion binding"/>
    <property type="evidence" value="ECO:0007669"/>
    <property type="project" value="UniProtKB-KW"/>
</dbReference>
<dbReference type="KEGG" id="carl:PXC00_00205"/>
<dbReference type="InterPro" id="IPR013785">
    <property type="entry name" value="Aldolase_TIM"/>
</dbReference>
<dbReference type="GO" id="GO:0043365">
    <property type="term" value="F:[formate-C-acetyltransferase]-activating enzyme activity"/>
    <property type="evidence" value="ECO:0007669"/>
    <property type="project" value="InterPro"/>
</dbReference>
<evidence type="ECO:0000256" key="3">
    <source>
        <dbReference type="ARBA" id="ARBA00009777"/>
    </source>
</evidence>
<dbReference type="GO" id="GO:0051539">
    <property type="term" value="F:4 iron, 4 sulfur cluster binding"/>
    <property type="evidence" value="ECO:0007669"/>
    <property type="project" value="UniProtKB-KW"/>
</dbReference>
<dbReference type="InterPro" id="IPR058240">
    <property type="entry name" value="rSAM_sf"/>
</dbReference>
<dbReference type="NCBIfam" id="TIGR02491">
    <property type="entry name" value="NrdG"/>
    <property type="match status" value="1"/>
</dbReference>
<keyword evidence="10" id="KW-0411">Iron-sulfur</keyword>
<dbReference type="SUPFAM" id="SSF102114">
    <property type="entry name" value="Radical SAM enzymes"/>
    <property type="match status" value="1"/>
</dbReference>
<protein>
    <recommendedName>
        <fullName evidence="4 12">Anaerobic ribonucleoside-triphosphate reductase-activating protein</fullName>
        <ecNumber evidence="12">1.97.1.-</ecNumber>
    </recommendedName>
</protein>
<dbReference type="InterPro" id="IPR034457">
    <property type="entry name" value="Organic_radical-activating"/>
</dbReference>
<keyword evidence="6" id="KW-0949">S-adenosyl-L-methionine</keyword>
<evidence type="ECO:0000313" key="14">
    <source>
        <dbReference type="Proteomes" id="UP001300604"/>
    </source>
</evidence>
<name>A0AA97D9W2_9FIRM</name>
<keyword evidence="8 12" id="KW-0560">Oxidoreductase</keyword>
<dbReference type="Gene3D" id="3.20.20.70">
    <property type="entry name" value="Aldolase class I"/>
    <property type="match status" value="1"/>
</dbReference>
<comment type="similarity">
    <text evidence="3 12">Belongs to the organic radical-activating enzymes family.</text>
</comment>
<proteinExistence type="inferred from homology"/>
<comment type="function">
    <text evidence="2 12">Activation of anaerobic ribonucleoside-triphosphate reductase under anaerobic conditions by generation of an organic free radical, using S-adenosylmethionine and reduced flavodoxin as cosubstrates to produce 5'-deoxy-adenosine.</text>
</comment>
<evidence type="ECO:0000256" key="11">
    <source>
        <dbReference type="ARBA" id="ARBA00047365"/>
    </source>
</evidence>
<dbReference type="SFLD" id="SFLDS00029">
    <property type="entry name" value="Radical_SAM"/>
    <property type="match status" value="1"/>
</dbReference>
<dbReference type="PANTHER" id="PTHR30352:SF2">
    <property type="entry name" value="ANAEROBIC RIBONUCLEOSIDE-TRIPHOSPHATE REDUCTASE-ACTIVATING PROTEIN"/>
    <property type="match status" value="1"/>
</dbReference>
<evidence type="ECO:0000256" key="10">
    <source>
        <dbReference type="ARBA" id="ARBA00023014"/>
    </source>
</evidence>
<dbReference type="CDD" id="cd01335">
    <property type="entry name" value="Radical_SAM"/>
    <property type="match status" value="1"/>
</dbReference>
<dbReference type="AlphaFoldDB" id="A0AA97D9W2"/>
<evidence type="ECO:0000256" key="6">
    <source>
        <dbReference type="ARBA" id="ARBA00022691"/>
    </source>
</evidence>
<evidence type="ECO:0000256" key="12">
    <source>
        <dbReference type="PIRNR" id="PIRNR000368"/>
    </source>
</evidence>
<gene>
    <name evidence="13" type="primary">nrdG</name>
    <name evidence="13" type="ORF">PXC00_00205</name>
</gene>